<feature type="region of interest" description="Disordered" evidence="8">
    <location>
        <begin position="1"/>
        <end position="45"/>
    </location>
</feature>
<sequence>MPAHAVEPKPAPERIESAAPRAEGPPIPQALRPAEPGTAFVGPPLPASVAPTAAAGNGLPTLRPAPVPVKLSQDPRPAFTADTYLATLRAAEAYRGIAEAGGWPVLPAGPAMKAGDRGPGVAALKARLAASDDLPLAALPGDVFDSRIVEAVQRFQSRHGLPESGLVAARTLAALNVPADIRARQLAGSARRIAESKFPFGERYVVVNIPSATVEAVERGEVARRYVAVVGKRERASPTIEARIQNVNFNPTWTLPVSIVKKDIVPRQRKDPGHLAKMHIRILDGYNREIDPATLDWSTDAPLRYTFRQDPGTSNSLGQVRIDMPNKLAVYMHDTPSKGLFARDDRFHSSGCVRVADVRAFTEWLLQGTPNPDAPGGPTPWTAGDIDAAIAAGVRRDVRLTRHVPVAWVYLTGYATADGTVHFRDDVYGLDRPDAAPLPQPSPDDLVTSSIKKPTL</sequence>
<accession>A0A5B2VDB4</accession>
<evidence type="ECO:0000256" key="7">
    <source>
        <dbReference type="PROSITE-ProRule" id="PRU01373"/>
    </source>
</evidence>
<dbReference type="InterPro" id="IPR036365">
    <property type="entry name" value="PGBD-like_sf"/>
</dbReference>
<evidence type="ECO:0000256" key="3">
    <source>
        <dbReference type="ARBA" id="ARBA00022679"/>
    </source>
</evidence>
<dbReference type="SUPFAM" id="SSF141523">
    <property type="entry name" value="L,D-transpeptidase catalytic domain-like"/>
    <property type="match status" value="1"/>
</dbReference>
<reference evidence="10 11" key="1">
    <citation type="submission" date="2019-09" db="EMBL/GenBank/DDBJ databases">
        <title>Salinarimonas rosea gen. nov., sp. nov., a new member of the a-2 subgroup of the Proteobacteria.</title>
        <authorList>
            <person name="Liu J."/>
        </authorList>
    </citation>
    <scope>NUCLEOTIDE SEQUENCE [LARGE SCALE GENOMIC DNA]</scope>
    <source>
        <strain evidence="10 11">BN140002</strain>
    </source>
</reference>
<dbReference type="GO" id="GO:0016740">
    <property type="term" value="F:transferase activity"/>
    <property type="evidence" value="ECO:0007669"/>
    <property type="project" value="UniProtKB-KW"/>
</dbReference>
<dbReference type="GO" id="GO:0071555">
    <property type="term" value="P:cell wall organization"/>
    <property type="evidence" value="ECO:0007669"/>
    <property type="project" value="UniProtKB-UniRule"/>
</dbReference>
<dbReference type="InterPro" id="IPR038063">
    <property type="entry name" value="Transpep_catalytic_dom"/>
</dbReference>
<dbReference type="AlphaFoldDB" id="A0A5B2VDB4"/>
<feature type="region of interest" description="Disordered" evidence="8">
    <location>
        <begin position="433"/>
        <end position="456"/>
    </location>
</feature>
<dbReference type="GO" id="GO:0004180">
    <property type="term" value="F:carboxypeptidase activity"/>
    <property type="evidence" value="ECO:0007669"/>
    <property type="project" value="UniProtKB-ARBA"/>
</dbReference>
<dbReference type="Gene3D" id="1.10.101.10">
    <property type="entry name" value="PGBD-like superfamily/PGBD"/>
    <property type="match status" value="1"/>
</dbReference>
<evidence type="ECO:0000259" key="9">
    <source>
        <dbReference type="PROSITE" id="PS52029"/>
    </source>
</evidence>
<evidence type="ECO:0000256" key="5">
    <source>
        <dbReference type="ARBA" id="ARBA00022984"/>
    </source>
</evidence>
<evidence type="ECO:0000256" key="8">
    <source>
        <dbReference type="SAM" id="MobiDB-lite"/>
    </source>
</evidence>
<dbReference type="InterPro" id="IPR036366">
    <property type="entry name" value="PGBDSf"/>
</dbReference>
<keyword evidence="3" id="KW-0808">Transferase</keyword>
<feature type="active site" description="Nucleophile" evidence="7">
    <location>
        <position position="352"/>
    </location>
</feature>
<dbReference type="CDD" id="cd16913">
    <property type="entry name" value="YkuD_like"/>
    <property type="match status" value="1"/>
</dbReference>
<feature type="compositionally biased region" description="Polar residues" evidence="8">
    <location>
        <begin position="447"/>
        <end position="456"/>
    </location>
</feature>
<feature type="domain" description="L,D-TPase catalytic" evidence="9">
    <location>
        <begin position="203"/>
        <end position="374"/>
    </location>
</feature>
<feature type="active site" description="Proton donor/acceptor" evidence="7">
    <location>
        <position position="333"/>
    </location>
</feature>
<feature type="compositionally biased region" description="Basic and acidic residues" evidence="8">
    <location>
        <begin position="1"/>
        <end position="16"/>
    </location>
</feature>
<evidence type="ECO:0000256" key="1">
    <source>
        <dbReference type="ARBA" id="ARBA00004752"/>
    </source>
</evidence>
<evidence type="ECO:0000256" key="6">
    <source>
        <dbReference type="ARBA" id="ARBA00023316"/>
    </source>
</evidence>
<name>A0A5B2VDB4_9HYPH</name>
<proteinExistence type="inferred from homology"/>
<reference evidence="10 11" key="2">
    <citation type="submission" date="2019-09" db="EMBL/GenBank/DDBJ databases">
        <authorList>
            <person name="Jin C."/>
        </authorList>
    </citation>
    <scope>NUCLEOTIDE SEQUENCE [LARGE SCALE GENOMIC DNA]</scope>
    <source>
        <strain evidence="10 11">BN140002</strain>
    </source>
</reference>
<dbReference type="OrthoDB" id="9778545at2"/>
<dbReference type="SUPFAM" id="SSF47090">
    <property type="entry name" value="PGBD-like"/>
    <property type="match status" value="1"/>
</dbReference>
<dbReference type="Pfam" id="PF01471">
    <property type="entry name" value="PG_binding_1"/>
    <property type="match status" value="1"/>
</dbReference>
<evidence type="ECO:0000313" key="10">
    <source>
        <dbReference type="EMBL" id="KAA2236329.1"/>
    </source>
</evidence>
<dbReference type="PANTHER" id="PTHR41533:SF1">
    <property type="entry name" value="L,D-TRANSPEPTIDASE YCBB-RELATED"/>
    <property type="match status" value="1"/>
</dbReference>
<dbReference type="EMBL" id="VUOA01000028">
    <property type="protein sequence ID" value="KAA2236329.1"/>
    <property type="molecule type" value="Genomic_DNA"/>
</dbReference>
<dbReference type="PANTHER" id="PTHR41533">
    <property type="entry name" value="L,D-TRANSPEPTIDASE HI_1667-RELATED"/>
    <property type="match status" value="1"/>
</dbReference>
<gene>
    <name evidence="10" type="ORF">F0L46_15275</name>
</gene>
<dbReference type="Proteomes" id="UP000323142">
    <property type="component" value="Unassembled WGS sequence"/>
</dbReference>
<dbReference type="Pfam" id="PF03734">
    <property type="entry name" value="YkuD"/>
    <property type="match status" value="1"/>
</dbReference>
<dbReference type="GO" id="GO:0008360">
    <property type="term" value="P:regulation of cell shape"/>
    <property type="evidence" value="ECO:0007669"/>
    <property type="project" value="UniProtKB-UniRule"/>
</dbReference>
<comment type="similarity">
    <text evidence="2">Belongs to the YkuD family.</text>
</comment>
<dbReference type="GO" id="GO:0009252">
    <property type="term" value="P:peptidoglycan biosynthetic process"/>
    <property type="evidence" value="ECO:0007669"/>
    <property type="project" value="UniProtKB-UniPathway"/>
</dbReference>
<comment type="pathway">
    <text evidence="1 7">Cell wall biogenesis; peptidoglycan biosynthesis.</text>
</comment>
<comment type="caution">
    <text evidence="10">The sequence shown here is derived from an EMBL/GenBank/DDBJ whole genome shotgun (WGS) entry which is preliminary data.</text>
</comment>
<evidence type="ECO:0000313" key="11">
    <source>
        <dbReference type="Proteomes" id="UP000323142"/>
    </source>
</evidence>
<dbReference type="UniPathway" id="UPA00219"/>
<dbReference type="Gene3D" id="2.40.440.10">
    <property type="entry name" value="L,D-transpeptidase catalytic domain-like"/>
    <property type="match status" value="1"/>
</dbReference>
<evidence type="ECO:0000256" key="2">
    <source>
        <dbReference type="ARBA" id="ARBA00005992"/>
    </source>
</evidence>
<keyword evidence="5 7" id="KW-0573">Peptidoglycan synthesis</keyword>
<dbReference type="PROSITE" id="PS52029">
    <property type="entry name" value="LD_TPASE"/>
    <property type="match status" value="1"/>
</dbReference>
<dbReference type="InterPro" id="IPR002477">
    <property type="entry name" value="Peptidoglycan-bd-like"/>
</dbReference>
<organism evidence="10 11">
    <name type="scientific">Salinarimonas soli</name>
    <dbReference type="NCBI Taxonomy" id="1638099"/>
    <lineage>
        <taxon>Bacteria</taxon>
        <taxon>Pseudomonadati</taxon>
        <taxon>Pseudomonadota</taxon>
        <taxon>Alphaproteobacteria</taxon>
        <taxon>Hyphomicrobiales</taxon>
        <taxon>Salinarimonadaceae</taxon>
        <taxon>Salinarimonas</taxon>
    </lineage>
</organism>
<keyword evidence="6 7" id="KW-0961">Cell wall biogenesis/degradation</keyword>
<keyword evidence="4 7" id="KW-0133">Cell shape</keyword>
<evidence type="ECO:0000256" key="4">
    <source>
        <dbReference type="ARBA" id="ARBA00022960"/>
    </source>
</evidence>
<protein>
    <submittedName>
        <fullName evidence="10">L,D-transpeptidase family protein</fullName>
    </submittedName>
</protein>
<dbReference type="InterPro" id="IPR052905">
    <property type="entry name" value="LD-transpeptidase_YkuD-like"/>
</dbReference>
<keyword evidence="11" id="KW-1185">Reference proteome</keyword>
<dbReference type="InterPro" id="IPR005490">
    <property type="entry name" value="LD_TPept_cat_dom"/>
</dbReference>